<evidence type="ECO:0000256" key="3">
    <source>
        <dbReference type="ARBA" id="ARBA00022723"/>
    </source>
</evidence>
<evidence type="ECO:0000256" key="8">
    <source>
        <dbReference type="ARBA" id="ARBA00047565"/>
    </source>
</evidence>
<evidence type="ECO:0000256" key="5">
    <source>
        <dbReference type="ARBA" id="ARBA00023002"/>
    </source>
</evidence>
<keyword evidence="3 9" id="KW-0479">Metal-binding</keyword>
<dbReference type="FunFam" id="2.60.120.590:FF:000014">
    <property type="entry name" value="Oxidoreductase, 2OG-Fe(II) oxygenase family family"/>
    <property type="match status" value="1"/>
</dbReference>
<dbReference type="GO" id="GO:1990931">
    <property type="term" value="F:mRNA N6-methyladenosine dioxygenase activity"/>
    <property type="evidence" value="ECO:0007669"/>
    <property type="project" value="UniProtKB-EC"/>
</dbReference>
<dbReference type="Proteomes" id="UP000799770">
    <property type="component" value="Unassembled WGS sequence"/>
</dbReference>
<feature type="domain" description="Fe2OG dioxygenase" evidence="10">
    <location>
        <begin position="216"/>
        <end position="341"/>
    </location>
</feature>
<keyword evidence="6 9" id="KW-0408">Iron</keyword>
<dbReference type="GO" id="GO:0046872">
    <property type="term" value="F:metal ion binding"/>
    <property type="evidence" value="ECO:0007669"/>
    <property type="project" value="UniProtKB-KW"/>
</dbReference>
<dbReference type="InterPro" id="IPR004574">
    <property type="entry name" value="Alkb"/>
</dbReference>
<comment type="similarity">
    <text evidence="1">Belongs to the alkB family.</text>
</comment>
<feature type="binding site" evidence="9">
    <location>
        <position position="292"/>
    </location>
    <ligand>
        <name>Fe cation</name>
        <dbReference type="ChEBI" id="CHEBI:24875"/>
        <note>catalytic</note>
    </ligand>
</feature>
<dbReference type="Gene3D" id="2.60.120.590">
    <property type="entry name" value="Alpha-ketoglutarate-dependent dioxygenase AlkB-like"/>
    <property type="match status" value="1"/>
</dbReference>
<dbReference type="SUPFAM" id="SSF51197">
    <property type="entry name" value="Clavaminate synthase-like"/>
    <property type="match status" value="1"/>
</dbReference>
<reference evidence="11" key="1">
    <citation type="journal article" date="2020" name="Stud. Mycol.">
        <title>101 Dothideomycetes genomes: a test case for predicting lifestyles and emergence of pathogens.</title>
        <authorList>
            <person name="Haridas S."/>
            <person name="Albert R."/>
            <person name="Binder M."/>
            <person name="Bloem J."/>
            <person name="Labutti K."/>
            <person name="Salamov A."/>
            <person name="Andreopoulos B."/>
            <person name="Baker S."/>
            <person name="Barry K."/>
            <person name="Bills G."/>
            <person name="Bluhm B."/>
            <person name="Cannon C."/>
            <person name="Castanera R."/>
            <person name="Culley D."/>
            <person name="Daum C."/>
            <person name="Ezra D."/>
            <person name="Gonzalez J."/>
            <person name="Henrissat B."/>
            <person name="Kuo A."/>
            <person name="Liang C."/>
            <person name="Lipzen A."/>
            <person name="Lutzoni F."/>
            <person name="Magnuson J."/>
            <person name="Mondo S."/>
            <person name="Nolan M."/>
            <person name="Ohm R."/>
            <person name="Pangilinan J."/>
            <person name="Park H.-J."/>
            <person name="Ramirez L."/>
            <person name="Alfaro M."/>
            <person name="Sun H."/>
            <person name="Tritt A."/>
            <person name="Yoshinaga Y."/>
            <person name="Zwiers L.-H."/>
            <person name="Turgeon B."/>
            <person name="Goodwin S."/>
            <person name="Spatafora J."/>
            <person name="Crous P."/>
            <person name="Grigoriev I."/>
        </authorList>
    </citation>
    <scope>NUCLEOTIDE SEQUENCE</scope>
    <source>
        <strain evidence="11">CBS 627.86</strain>
    </source>
</reference>
<sequence length="348" mass="38884">MAITLDPHRRPPDSVRHVYKKFQKMKLADLNADVDADIIDPERITRDRTGRVQLVDELNVDTLNDALGSFSENESEAQLIKNPTPVYEHMDMPGLQIIPNLLPPEIQILLLDRLLHRDLSKPAHLTNIHTHYNLSYPPAASSFFSLDPSHSNHLATPLDPTVHKPLTVSQLLNKKLRWTTLGGQYDWTAKKYPDDKPPQFPEDIGALLEGIWEDTKAEAAIVNFYSPGDTLSIHRDVSESSSRGLISISLGCDAIFVIGTEGDDGAGRKIVTLRLRSGSAVYMSGESRFAWHGVPQIVAGTCPDYLKNWPAGSEVGDGGDYEEWRGWMSGKRVNLNVRQMWDSEQEPS</sequence>
<comment type="cofactor">
    <cofactor evidence="9">
        <name>Fe(2+)</name>
        <dbReference type="ChEBI" id="CHEBI:29033"/>
    </cofactor>
    <text evidence="9">Binds 1 Fe(2+) ion per subunit.</text>
</comment>
<keyword evidence="5" id="KW-0560">Oxidoreductase</keyword>
<evidence type="ECO:0000256" key="1">
    <source>
        <dbReference type="ARBA" id="ARBA00007879"/>
    </source>
</evidence>
<proteinExistence type="inferred from homology"/>
<accession>A0A6A5ZWI1</accession>
<dbReference type="InterPro" id="IPR027450">
    <property type="entry name" value="AlkB-like"/>
</dbReference>
<evidence type="ECO:0000256" key="4">
    <source>
        <dbReference type="ARBA" id="ARBA00022964"/>
    </source>
</evidence>
<evidence type="ECO:0000313" key="11">
    <source>
        <dbReference type="EMBL" id="KAF2123253.1"/>
    </source>
</evidence>
<feature type="binding site" evidence="9">
    <location>
        <position position="236"/>
    </location>
    <ligand>
        <name>Fe cation</name>
        <dbReference type="ChEBI" id="CHEBI:24875"/>
        <note>catalytic</note>
    </ligand>
</feature>
<dbReference type="PROSITE" id="PS51471">
    <property type="entry name" value="FE2OG_OXY"/>
    <property type="match status" value="1"/>
</dbReference>
<keyword evidence="7" id="KW-0843">Virulence</keyword>
<dbReference type="Pfam" id="PF13532">
    <property type="entry name" value="2OG-FeII_Oxy_2"/>
    <property type="match status" value="1"/>
</dbReference>
<keyword evidence="4" id="KW-0223">Dioxygenase</keyword>
<dbReference type="InterPro" id="IPR005123">
    <property type="entry name" value="Oxoglu/Fe-dep_dioxygenase_dom"/>
</dbReference>
<evidence type="ECO:0000256" key="7">
    <source>
        <dbReference type="ARBA" id="ARBA00023026"/>
    </source>
</evidence>
<protein>
    <recommendedName>
        <fullName evidence="2">mRNA N(6)-methyladenine demethylase</fullName>
        <ecNumber evidence="2">1.14.11.53</ecNumber>
    </recommendedName>
</protein>
<organism evidence="11 12">
    <name type="scientific">Lophiotrema nucula</name>
    <dbReference type="NCBI Taxonomy" id="690887"/>
    <lineage>
        <taxon>Eukaryota</taxon>
        <taxon>Fungi</taxon>
        <taxon>Dikarya</taxon>
        <taxon>Ascomycota</taxon>
        <taxon>Pezizomycotina</taxon>
        <taxon>Dothideomycetes</taxon>
        <taxon>Pleosporomycetidae</taxon>
        <taxon>Pleosporales</taxon>
        <taxon>Lophiotremataceae</taxon>
        <taxon>Lophiotrema</taxon>
    </lineage>
</organism>
<dbReference type="AlphaFoldDB" id="A0A6A5ZWI1"/>
<dbReference type="EC" id="1.14.11.53" evidence="2"/>
<evidence type="ECO:0000313" key="12">
    <source>
        <dbReference type="Proteomes" id="UP000799770"/>
    </source>
</evidence>
<gene>
    <name evidence="11" type="ORF">BDV96DRAFT_562157</name>
</gene>
<dbReference type="PANTHER" id="PTHR16557:SF2">
    <property type="entry name" value="NUCLEIC ACID DIOXYGENASE ALKBH1"/>
    <property type="match status" value="1"/>
</dbReference>
<evidence type="ECO:0000256" key="6">
    <source>
        <dbReference type="ARBA" id="ARBA00023004"/>
    </source>
</evidence>
<dbReference type="PANTHER" id="PTHR16557">
    <property type="entry name" value="ALKYLATED DNA REPAIR PROTEIN ALKB-RELATED"/>
    <property type="match status" value="1"/>
</dbReference>
<dbReference type="GO" id="GO:0005737">
    <property type="term" value="C:cytoplasm"/>
    <property type="evidence" value="ECO:0007669"/>
    <property type="project" value="TreeGrafter"/>
</dbReference>
<comment type="catalytic activity">
    <reaction evidence="8">
        <text>an N(6)-methyladenosine in mRNA + 2-oxoglutarate + O2 = an adenosine in mRNA + formaldehyde + succinate + CO2</text>
        <dbReference type="Rhea" id="RHEA:49520"/>
        <dbReference type="Rhea" id="RHEA-COMP:12414"/>
        <dbReference type="Rhea" id="RHEA-COMP:12417"/>
        <dbReference type="ChEBI" id="CHEBI:15379"/>
        <dbReference type="ChEBI" id="CHEBI:16526"/>
        <dbReference type="ChEBI" id="CHEBI:16810"/>
        <dbReference type="ChEBI" id="CHEBI:16842"/>
        <dbReference type="ChEBI" id="CHEBI:30031"/>
        <dbReference type="ChEBI" id="CHEBI:74411"/>
        <dbReference type="ChEBI" id="CHEBI:74449"/>
        <dbReference type="EC" id="1.14.11.53"/>
    </reaction>
    <physiologicalReaction direction="left-to-right" evidence="8">
        <dbReference type="Rhea" id="RHEA:49521"/>
    </physiologicalReaction>
</comment>
<evidence type="ECO:0000256" key="2">
    <source>
        <dbReference type="ARBA" id="ARBA00012931"/>
    </source>
</evidence>
<keyword evidence="12" id="KW-1185">Reference proteome</keyword>
<name>A0A6A5ZWI1_9PLEO</name>
<evidence type="ECO:0000259" key="10">
    <source>
        <dbReference type="PROSITE" id="PS51471"/>
    </source>
</evidence>
<dbReference type="GO" id="GO:0005634">
    <property type="term" value="C:nucleus"/>
    <property type="evidence" value="ECO:0007669"/>
    <property type="project" value="TreeGrafter"/>
</dbReference>
<evidence type="ECO:0000256" key="9">
    <source>
        <dbReference type="PIRSR" id="PIRSR604574-2"/>
    </source>
</evidence>
<dbReference type="EMBL" id="ML977310">
    <property type="protein sequence ID" value="KAF2123253.1"/>
    <property type="molecule type" value="Genomic_DNA"/>
</dbReference>
<dbReference type="OrthoDB" id="6614653at2759"/>
<dbReference type="InterPro" id="IPR037151">
    <property type="entry name" value="AlkB-like_sf"/>
</dbReference>
<feature type="binding site" evidence="9">
    <location>
        <position position="234"/>
    </location>
    <ligand>
        <name>Fe cation</name>
        <dbReference type="ChEBI" id="CHEBI:24875"/>
        <note>catalytic</note>
    </ligand>
</feature>